<reference evidence="1" key="1">
    <citation type="submission" date="2014-11" db="EMBL/GenBank/DDBJ databases">
        <authorList>
            <person name="Amaro Gonzalez C."/>
        </authorList>
    </citation>
    <scope>NUCLEOTIDE SEQUENCE</scope>
</reference>
<protein>
    <submittedName>
        <fullName evidence="1">Uncharacterized protein</fullName>
    </submittedName>
</protein>
<name>A0A0E9X4P7_ANGAN</name>
<organism evidence="1">
    <name type="scientific">Anguilla anguilla</name>
    <name type="common">European freshwater eel</name>
    <name type="synonym">Muraena anguilla</name>
    <dbReference type="NCBI Taxonomy" id="7936"/>
    <lineage>
        <taxon>Eukaryota</taxon>
        <taxon>Metazoa</taxon>
        <taxon>Chordata</taxon>
        <taxon>Craniata</taxon>
        <taxon>Vertebrata</taxon>
        <taxon>Euteleostomi</taxon>
        <taxon>Actinopterygii</taxon>
        <taxon>Neopterygii</taxon>
        <taxon>Teleostei</taxon>
        <taxon>Anguilliformes</taxon>
        <taxon>Anguillidae</taxon>
        <taxon>Anguilla</taxon>
    </lineage>
</organism>
<accession>A0A0E9X4P7</accession>
<dbReference type="AlphaFoldDB" id="A0A0E9X4P7"/>
<proteinExistence type="predicted"/>
<evidence type="ECO:0000313" key="1">
    <source>
        <dbReference type="EMBL" id="JAH97712.1"/>
    </source>
</evidence>
<sequence length="108" mass="12481">MVYVFNIRSYSLISALHFLHIVILSEHIKCQKLGNVIFDLFKDIESNYVIMEISCHIFGTIMSRSNHYTEFHNMEPSMKSCNSKESCPVNILQAYGCTETNTYSDPFT</sequence>
<dbReference type="EMBL" id="GBXM01010865">
    <property type="protein sequence ID" value="JAH97712.1"/>
    <property type="molecule type" value="Transcribed_RNA"/>
</dbReference>
<reference evidence="1" key="2">
    <citation type="journal article" date="2015" name="Fish Shellfish Immunol.">
        <title>Early steps in the European eel (Anguilla anguilla)-Vibrio vulnificus interaction in the gills: Role of the RtxA13 toxin.</title>
        <authorList>
            <person name="Callol A."/>
            <person name="Pajuelo D."/>
            <person name="Ebbesson L."/>
            <person name="Teles M."/>
            <person name="MacKenzie S."/>
            <person name="Amaro C."/>
        </authorList>
    </citation>
    <scope>NUCLEOTIDE SEQUENCE</scope>
</reference>